<dbReference type="PANTHER" id="PTHR30023:SF0">
    <property type="entry name" value="PENICILLIN-SENSITIVE CARBOXYPEPTIDASE A"/>
    <property type="match status" value="1"/>
</dbReference>
<evidence type="ECO:0000256" key="2">
    <source>
        <dbReference type="ARBA" id="ARBA00022801"/>
    </source>
</evidence>
<dbReference type="Gene3D" id="3.40.710.10">
    <property type="entry name" value="DD-peptidase/beta-lactamase superfamily"/>
    <property type="match status" value="2"/>
</dbReference>
<dbReference type="AlphaFoldDB" id="A0A923E132"/>
<dbReference type="GO" id="GO:0009002">
    <property type="term" value="F:serine-type D-Ala-D-Ala carboxypeptidase activity"/>
    <property type="evidence" value="ECO:0007669"/>
    <property type="project" value="UniProtKB-EC"/>
</dbReference>
<keyword evidence="3" id="KW-0645">Protease</keyword>
<dbReference type="PRINTS" id="PR00922">
    <property type="entry name" value="DADACBPTASE3"/>
</dbReference>
<dbReference type="NCBIfam" id="TIGR00666">
    <property type="entry name" value="PBP4"/>
    <property type="match status" value="1"/>
</dbReference>
<protein>
    <submittedName>
        <fullName evidence="3">D-alanyl-D-alanine carboxypeptidase/D-alanyl-D-alanine-endopeptidase (Penicillin-binding protein 4)</fullName>
        <ecNumber evidence="3">3.4.16.4</ecNumber>
        <ecNumber evidence="3">3.4.21.-</ecNumber>
    </submittedName>
</protein>
<dbReference type="RefSeq" id="WP_246429971.1">
    <property type="nucleotide sequence ID" value="NZ_JACHMK010000001.1"/>
</dbReference>
<keyword evidence="4" id="KW-1185">Reference proteome</keyword>
<proteinExistence type="inferred from homology"/>
<dbReference type="SUPFAM" id="SSF56601">
    <property type="entry name" value="beta-lactamase/transpeptidase-like"/>
    <property type="match status" value="1"/>
</dbReference>
<dbReference type="Proteomes" id="UP000617426">
    <property type="component" value="Unassembled WGS sequence"/>
</dbReference>
<evidence type="ECO:0000313" key="4">
    <source>
        <dbReference type="Proteomes" id="UP000617426"/>
    </source>
</evidence>
<name>A0A923E132_9ACTO</name>
<organism evidence="3 4">
    <name type="scientific">Schaalia hyovaginalis</name>
    <dbReference type="NCBI Taxonomy" id="29316"/>
    <lineage>
        <taxon>Bacteria</taxon>
        <taxon>Bacillati</taxon>
        <taxon>Actinomycetota</taxon>
        <taxon>Actinomycetes</taxon>
        <taxon>Actinomycetales</taxon>
        <taxon>Actinomycetaceae</taxon>
        <taxon>Schaalia</taxon>
    </lineage>
</organism>
<comment type="caution">
    <text evidence="3">The sequence shown here is derived from an EMBL/GenBank/DDBJ whole genome shotgun (WGS) entry which is preliminary data.</text>
</comment>
<evidence type="ECO:0000313" key="3">
    <source>
        <dbReference type="EMBL" id="MBB6334003.1"/>
    </source>
</evidence>
<dbReference type="GO" id="GO:0006508">
    <property type="term" value="P:proteolysis"/>
    <property type="evidence" value="ECO:0007669"/>
    <property type="project" value="InterPro"/>
</dbReference>
<dbReference type="EMBL" id="JACHMK010000001">
    <property type="protein sequence ID" value="MBB6334003.1"/>
    <property type="molecule type" value="Genomic_DNA"/>
</dbReference>
<dbReference type="EC" id="3.4.21.-" evidence="3"/>
<sequence length="399" mass="39663">MRIPEGTPVDPGTIAPLWTPVREAAAGGGWSSWGVVLDAATGEVLFEEAAADAHTPASTAKTLTAFAALSSLNPSDVLSTSLLASGSSLHLTSEGDLLLGSGASDPDSVPGRAGIADLAQKAAAALSAAGVSSASLSWDAPPFAGEDRLSALIAQETRDYVGPTASMAIGAGRAGDSDVGFLDDPARAVAATLAKALAAHGVAVSLTGPAPTPEGFETLATIESATVAEQLRWMLHTSDNTLAEQYCRLAARAGGAEPSFDGATAFIRQTLEGAGVSTGGLALEDCSGLSTNDRVSGRTLAEALRTAAASAGALADLPRSLPWAGLNGTMTTRMLEGPAFANAQAKTGSLGAVSSLAGIVETTTGRLLVFAVGADGVPDQGAASTRPILDGFIASLAAL</sequence>
<keyword evidence="3" id="KW-0121">Carboxypeptidase</keyword>
<dbReference type="Pfam" id="PF02113">
    <property type="entry name" value="Peptidase_S13"/>
    <property type="match status" value="2"/>
</dbReference>
<comment type="similarity">
    <text evidence="1">Belongs to the peptidase S13 family.</text>
</comment>
<dbReference type="PANTHER" id="PTHR30023">
    <property type="entry name" value="D-ALANYL-D-ALANINE CARBOXYPEPTIDASE"/>
    <property type="match status" value="1"/>
</dbReference>
<gene>
    <name evidence="3" type="ORF">HD592_000568</name>
</gene>
<accession>A0A923E132</accession>
<reference evidence="3" key="1">
    <citation type="submission" date="2020-08" db="EMBL/GenBank/DDBJ databases">
        <title>Sequencing the genomes of 1000 actinobacteria strains.</title>
        <authorList>
            <person name="Klenk H.-P."/>
        </authorList>
    </citation>
    <scope>NUCLEOTIDE SEQUENCE</scope>
    <source>
        <strain evidence="3">DSM 10695</strain>
    </source>
</reference>
<keyword evidence="2 3" id="KW-0378">Hydrolase</keyword>
<dbReference type="GO" id="GO:0000270">
    <property type="term" value="P:peptidoglycan metabolic process"/>
    <property type="evidence" value="ECO:0007669"/>
    <property type="project" value="TreeGrafter"/>
</dbReference>
<evidence type="ECO:0000256" key="1">
    <source>
        <dbReference type="ARBA" id="ARBA00006096"/>
    </source>
</evidence>
<dbReference type="EC" id="3.4.16.4" evidence="3"/>
<dbReference type="InterPro" id="IPR000667">
    <property type="entry name" value="Peptidase_S13"/>
</dbReference>
<dbReference type="InterPro" id="IPR012338">
    <property type="entry name" value="Beta-lactam/transpept-like"/>
</dbReference>